<evidence type="ECO:0000313" key="3">
    <source>
        <dbReference type="Proteomes" id="UP000034504"/>
    </source>
</evidence>
<dbReference type="GO" id="GO:0003676">
    <property type="term" value="F:nucleic acid binding"/>
    <property type="evidence" value="ECO:0007669"/>
    <property type="project" value="InterPro"/>
</dbReference>
<evidence type="ECO:0000313" key="2">
    <source>
        <dbReference type="EMBL" id="KKT85043.1"/>
    </source>
</evidence>
<dbReference type="Gene3D" id="3.10.310.30">
    <property type="match status" value="1"/>
</dbReference>
<protein>
    <submittedName>
        <fullName evidence="2">Single-stranded-DNA-specific exonuclease RecJ</fullName>
    </submittedName>
</protein>
<dbReference type="PATRIC" id="fig|1619125.3.peg.156"/>
<dbReference type="SUPFAM" id="SSF64182">
    <property type="entry name" value="DHH phosphoesterases"/>
    <property type="match status" value="1"/>
</dbReference>
<dbReference type="EMBL" id="LCJU01000004">
    <property type="protein sequence ID" value="KKT85043.1"/>
    <property type="molecule type" value="Genomic_DNA"/>
</dbReference>
<reference evidence="2 3" key="1">
    <citation type="journal article" date="2015" name="Nature">
        <title>rRNA introns, odd ribosomes, and small enigmatic genomes across a large radiation of phyla.</title>
        <authorList>
            <person name="Brown C.T."/>
            <person name="Hug L.A."/>
            <person name="Thomas B.C."/>
            <person name="Sharon I."/>
            <person name="Castelle C.J."/>
            <person name="Singh A."/>
            <person name="Wilkins M.J."/>
            <person name="Williams K.H."/>
            <person name="Banfield J.F."/>
        </authorList>
    </citation>
    <scope>NUCLEOTIDE SEQUENCE [LARGE SCALE GENOMIC DNA]</scope>
</reference>
<feature type="domain" description="DHHA1" evidence="1">
    <location>
        <begin position="5"/>
        <end position="66"/>
    </location>
</feature>
<keyword evidence="2" id="KW-0378">Hydrolase</keyword>
<dbReference type="InterPro" id="IPR051673">
    <property type="entry name" value="SSDNA_exonuclease_RecJ"/>
</dbReference>
<keyword evidence="2" id="KW-0269">Exonuclease</keyword>
<dbReference type="GO" id="GO:0004527">
    <property type="term" value="F:exonuclease activity"/>
    <property type="evidence" value="ECO:0007669"/>
    <property type="project" value="UniProtKB-KW"/>
</dbReference>
<keyword evidence="2" id="KW-0540">Nuclease</keyword>
<gene>
    <name evidence="2" type="ORF">UW82_C0004G0049</name>
</gene>
<dbReference type="InterPro" id="IPR003156">
    <property type="entry name" value="DHHA1_dom"/>
</dbReference>
<dbReference type="Proteomes" id="UP000034504">
    <property type="component" value="Unassembled WGS sequence"/>
</dbReference>
<organism evidence="2 3">
    <name type="scientific">candidate division WWE3 bacterium GW2011_GWC2_44_9</name>
    <dbReference type="NCBI Taxonomy" id="1619125"/>
    <lineage>
        <taxon>Bacteria</taxon>
        <taxon>Katanobacteria</taxon>
    </lineage>
</organism>
<sequence>MDLSAVVISSLENGGKGSARSVPGLNIIDLLRSFEHLFESMGGHPMAAGFTLKKGMLDQFIQEFTAHANKVVDAALLIPTIT</sequence>
<proteinExistence type="predicted"/>
<name>A0A0G1KND5_UNCKA</name>
<dbReference type="InterPro" id="IPR038763">
    <property type="entry name" value="DHH_sf"/>
</dbReference>
<evidence type="ECO:0000259" key="1">
    <source>
        <dbReference type="Pfam" id="PF02272"/>
    </source>
</evidence>
<dbReference type="PANTHER" id="PTHR30255:SF2">
    <property type="entry name" value="SINGLE-STRANDED-DNA-SPECIFIC EXONUCLEASE RECJ"/>
    <property type="match status" value="1"/>
</dbReference>
<accession>A0A0G1KND5</accession>
<comment type="caution">
    <text evidence="2">The sequence shown here is derived from an EMBL/GenBank/DDBJ whole genome shotgun (WGS) entry which is preliminary data.</text>
</comment>
<dbReference type="PANTHER" id="PTHR30255">
    <property type="entry name" value="SINGLE-STRANDED-DNA-SPECIFIC EXONUCLEASE RECJ"/>
    <property type="match status" value="1"/>
</dbReference>
<dbReference type="AlphaFoldDB" id="A0A0G1KND5"/>
<dbReference type="Pfam" id="PF02272">
    <property type="entry name" value="DHHA1"/>
    <property type="match status" value="1"/>
</dbReference>